<feature type="transmembrane region" description="Helical" evidence="1">
    <location>
        <begin position="140"/>
        <end position="161"/>
    </location>
</feature>
<protein>
    <submittedName>
        <fullName evidence="2">Uncharacterized protein</fullName>
    </submittedName>
</protein>
<organism evidence="2 3">
    <name type="scientific">Amycolatopsis lurida NRRL 2430</name>
    <dbReference type="NCBI Taxonomy" id="1460371"/>
    <lineage>
        <taxon>Bacteria</taxon>
        <taxon>Bacillati</taxon>
        <taxon>Actinomycetota</taxon>
        <taxon>Actinomycetes</taxon>
        <taxon>Pseudonocardiales</taxon>
        <taxon>Pseudonocardiaceae</taxon>
        <taxon>Amycolatopsis</taxon>
    </lineage>
</organism>
<accession>A0A2P2FFJ1</accession>
<name>A0A2P2FFJ1_AMYLU</name>
<proteinExistence type="predicted"/>
<dbReference type="AlphaFoldDB" id="A0A2P2FFJ1"/>
<feature type="transmembrane region" description="Helical" evidence="1">
    <location>
        <begin position="73"/>
        <end position="96"/>
    </location>
</feature>
<reference evidence="2 3" key="1">
    <citation type="journal article" date="2014" name="Genome Announc.">
        <title>Draft Genome Sequence of Amycolatopsis lurida NRRL 2430, Producer of the Glycopeptide Family Antibiotic Ristocetin.</title>
        <authorList>
            <person name="Kwun M.J."/>
            <person name="Hong H.J."/>
        </authorList>
    </citation>
    <scope>NUCLEOTIDE SEQUENCE [LARGE SCALE GENOMIC DNA]</scope>
    <source>
        <strain evidence="2 3">NRRL 2430</strain>
    </source>
</reference>
<dbReference type="Proteomes" id="UP000256220">
    <property type="component" value="Unassembled WGS sequence"/>
</dbReference>
<comment type="caution">
    <text evidence="2">The sequence shown here is derived from an EMBL/GenBank/DDBJ whole genome shotgun (WGS) entry which is preliminary data.</text>
</comment>
<keyword evidence="1" id="KW-0812">Transmembrane</keyword>
<keyword evidence="1" id="KW-1133">Transmembrane helix</keyword>
<sequence>MISIVRAGREVKAAETKSEGPTADALDKEQLDQLHAATLKAADSCFELKKLCATVLVPAGVLVATFSDKKLNPAVFVAGFMVIAAFWIADAFSFYYQRRLRVLMKDIWNRRAERCAEGYDHVQKVTAVSWFRAAFNSSMIYYLILAAMVGAALAAYASGVLRGTP</sequence>
<evidence type="ECO:0000256" key="1">
    <source>
        <dbReference type="SAM" id="Phobius"/>
    </source>
</evidence>
<evidence type="ECO:0000313" key="2">
    <source>
        <dbReference type="EMBL" id="KFU75493.1"/>
    </source>
</evidence>
<evidence type="ECO:0000313" key="3">
    <source>
        <dbReference type="Proteomes" id="UP000256220"/>
    </source>
</evidence>
<gene>
    <name evidence="2" type="ORF">BB31_41290</name>
</gene>
<keyword evidence="1" id="KW-0472">Membrane</keyword>
<dbReference type="EMBL" id="JFBM01000066">
    <property type="protein sequence ID" value="KFU75493.1"/>
    <property type="molecule type" value="Genomic_DNA"/>
</dbReference>
<keyword evidence="3" id="KW-1185">Reference proteome</keyword>